<protein>
    <submittedName>
        <fullName evidence="1">(rape) hypothetical protein</fullName>
    </submittedName>
</protein>
<organism evidence="1">
    <name type="scientific">Brassica napus</name>
    <name type="common">Rape</name>
    <dbReference type="NCBI Taxonomy" id="3708"/>
    <lineage>
        <taxon>Eukaryota</taxon>
        <taxon>Viridiplantae</taxon>
        <taxon>Streptophyta</taxon>
        <taxon>Embryophyta</taxon>
        <taxon>Tracheophyta</taxon>
        <taxon>Spermatophyta</taxon>
        <taxon>Magnoliopsida</taxon>
        <taxon>eudicotyledons</taxon>
        <taxon>Gunneridae</taxon>
        <taxon>Pentapetalae</taxon>
        <taxon>rosids</taxon>
        <taxon>malvids</taxon>
        <taxon>Brassicales</taxon>
        <taxon>Brassicaceae</taxon>
        <taxon>Brassiceae</taxon>
        <taxon>Brassica</taxon>
    </lineage>
</organism>
<sequence>GNKTEFVYLDSLNIKSIFKCFLRKITLQLPSNHEQYFFFVTDTSSISSKVTHKKHILVS</sequence>
<dbReference type="EMBL" id="HG994369">
    <property type="protein sequence ID" value="CAF1929652.1"/>
    <property type="molecule type" value="Genomic_DNA"/>
</dbReference>
<evidence type="ECO:0000313" key="1">
    <source>
        <dbReference type="EMBL" id="CAF1929652.1"/>
    </source>
</evidence>
<gene>
    <name evidence="1" type="ORF">DARMORV10_C05P34460.1</name>
</gene>
<accession>A0A816KQJ1</accession>
<feature type="non-terminal residue" evidence="1">
    <location>
        <position position="1"/>
    </location>
</feature>
<dbReference type="AlphaFoldDB" id="A0A816KQJ1"/>
<reference evidence="1" key="1">
    <citation type="submission" date="2021-01" db="EMBL/GenBank/DDBJ databases">
        <authorList>
            <consortium name="Genoscope - CEA"/>
            <person name="William W."/>
        </authorList>
    </citation>
    <scope>NUCLEOTIDE SEQUENCE</scope>
</reference>
<proteinExistence type="predicted"/>
<name>A0A816KQJ1_BRANA</name>
<dbReference type="Proteomes" id="UP001295469">
    <property type="component" value="Chromosome C05"/>
</dbReference>